<evidence type="ECO:0000313" key="2">
    <source>
        <dbReference type="Proteomes" id="UP000533476"/>
    </source>
</evidence>
<sequence>MTESLLVRRHGQAAWPLTWSARIRGFQEGVAFRLDWVPNAGVAVADEPIPERIAAPQVALERMALIAPDWEGQLLAFSPWAVNEALRAWRALRIRRMESALWFVNWLNEASSSGGVGVHAGIGVRGAVAMALGTTTILFCPPVLGPLGVLRTDGNGFSVGPGRMLELVDGLAGSVEDGHLRVRGAQLADGFWRHGFVKPWSESGGWWRLPIHVSLN</sequence>
<dbReference type="Proteomes" id="UP000533476">
    <property type="component" value="Unassembled WGS sequence"/>
</dbReference>
<proteinExistence type="predicted"/>
<dbReference type="EMBL" id="JABBVZ010000038">
    <property type="protein sequence ID" value="NMP23045.1"/>
    <property type="molecule type" value="Genomic_DNA"/>
</dbReference>
<organism evidence="1 2">
    <name type="scientific">Sulfobacillus harzensis</name>
    <dbReference type="NCBI Taxonomy" id="2729629"/>
    <lineage>
        <taxon>Bacteria</taxon>
        <taxon>Bacillati</taxon>
        <taxon>Bacillota</taxon>
        <taxon>Clostridia</taxon>
        <taxon>Eubacteriales</taxon>
        <taxon>Clostridiales Family XVII. Incertae Sedis</taxon>
        <taxon>Sulfobacillus</taxon>
    </lineage>
</organism>
<dbReference type="RefSeq" id="WP_169099952.1">
    <property type="nucleotide sequence ID" value="NZ_JABBVZ010000038.1"/>
</dbReference>
<dbReference type="AlphaFoldDB" id="A0A7Y0Q354"/>
<protein>
    <submittedName>
        <fullName evidence="1">Uncharacterized protein</fullName>
    </submittedName>
</protein>
<comment type="caution">
    <text evidence="1">The sequence shown here is derived from an EMBL/GenBank/DDBJ whole genome shotgun (WGS) entry which is preliminary data.</text>
</comment>
<gene>
    <name evidence="1" type="ORF">HIJ39_11900</name>
</gene>
<accession>A0A7Y0Q354</accession>
<evidence type="ECO:0000313" key="1">
    <source>
        <dbReference type="EMBL" id="NMP23045.1"/>
    </source>
</evidence>
<reference evidence="1 2" key="1">
    <citation type="submission" date="2020-04" db="EMBL/GenBank/DDBJ databases">
        <authorList>
            <person name="Zhang R."/>
            <person name="Schippers A."/>
        </authorList>
    </citation>
    <scope>NUCLEOTIDE SEQUENCE [LARGE SCALE GENOMIC DNA]</scope>
    <source>
        <strain evidence="1 2">DSM 109850</strain>
    </source>
</reference>
<name>A0A7Y0Q354_9FIRM</name>
<keyword evidence="2" id="KW-1185">Reference proteome</keyword>